<proteinExistence type="predicted"/>
<dbReference type="EMBL" id="JAACNO010000791">
    <property type="protein sequence ID" value="KAF4144882.1"/>
    <property type="molecule type" value="Genomic_DNA"/>
</dbReference>
<evidence type="ECO:0000256" key="1">
    <source>
        <dbReference type="SAM" id="MobiDB-lite"/>
    </source>
</evidence>
<sequence length="88" mass="9746">MIRLTEDVGSDVPSPTASIASPDGEIKRAAKEMLKTKAVLVARTIDDTRVRVMRILEVHLDTTAMETMRRLANNVVENEEVPFILGLV</sequence>
<dbReference type="AlphaFoldDB" id="A0A8S9V0B5"/>
<feature type="region of interest" description="Disordered" evidence="1">
    <location>
        <begin position="1"/>
        <end position="22"/>
    </location>
</feature>
<protein>
    <submittedName>
        <fullName evidence="2">Uncharacterized protein</fullName>
    </submittedName>
</protein>
<evidence type="ECO:0000313" key="3">
    <source>
        <dbReference type="Proteomes" id="UP000704712"/>
    </source>
</evidence>
<accession>A0A8S9V0B5</accession>
<reference evidence="2" key="1">
    <citation type="submission" date="2020-03" db="EMBL/GenBank/DDBJ databases">
        <title>Hybrid Assembly of Korean Phytophthora infestans isolates.</title>
        <authorList>
            <person name="Prokchorchik M."/>
            <person name="Lee Y."/>
            <person name="Seo J."/>
            <person name="Cho J.-H."/>
            <person name="Park Y.-E."/>
            <person name="Jang D.-C."/>
            <person name="Im J.-S."/>
            <person name="Choi J.-G."/>
            <person name="Park H.-J."/>
            <person name="Lee G.-B."/>
            <person name="Lee Y.-G."/>
            <person name="Hong S.-Y."/>
            <person name="Cho K."/>
            <person name="Sohn K.H."/>
        </authorList>
    </citation>
    <scope>NUCLEOTIDE SEQUENCE</scope>
    <source>
        <strain evidence="2">KR_2_A2</strain>
    </source>
</reference>
<organism evidence="2 3">
    <name type="scientific">Phytophthora infestans</name>
    <name type="common">Potato late blight agent</name>
    <name type="synonym">Botrytis infestans</name>
    <dbReference type="NCBI Taxonomy" id="4787"/>
    <lineage>
        <taxon>Eukaryota</taxon>
        <taxon>Sar</taxon>
        <taxon>Stramenopiles</taxon>
        <taxon>Oomycota</taxon>
        <taxon>Peronosporomycetes</taxon>
        <taxon>Peronosporales</taxon>
        <taxon>Peronosporaceae</taxon>
        <taxon>Phytophthora</taxon>
    </lineage>
</organism>
<name>A0A8S9V0B5_PHYIN</name>
<dbReference type="Proteomes" id="UP000704712">
    <property type="component" value="Unassembled WGS sequence"/>
</dbReference>
<evidence type="ECO:0000313" key="2">
    <source>
        <dbReference type="EMBL" id="KAF4144882.1"/>
    </source>
</evidence>
<comment type="caution">
    <text evidence="2">The sequence shown here is derived from an EMBL/GenBank/DDBJ whole genome shotgun (WGS) entry which is preliminary data.</text>
</comment>
<gene>
    <name evidence="2" type="ORF">GN958_ATG05900</name>
</gene>